<proteinExistence type="predicted"/>
<reference evidence="1 2" key="1">
    <citation type="submission" date="2019-05" db="EMBL/GenBank/DDBJ databases">
        <title>Another draft genome of Portunus trituberculatus and its Hox gene families provides insights of decapod evolution.</title>
        <authorList>
            <person name="Jeong J.-H."/>
            <person name="Song I."/>
            <person name="Kim S."/>
            <person name="Choi T."/>
            <person name="Kim D."/>
            <person name="Ryu S."/>
            <person name="Kim W."/>
        </authorList>
    </citation>
    <scope>NUCLEOTIDE SEQUENCE [LARGE SCALE GENOMIC DNA]</scope>
    <source>
        <tissue evidence="1">Muscle</tissue>
    </source>
</reference>
<dbReference type="EMBL" id="VSRR010015040">
    <property type="protein sequence ID" value="MPC57751.1"/>
    <property type="molecule type" value="Genomic_DNA"/>
</dbReference>
<accession>A0A5B7GCK9</accession>
<gene>
    <name evidence="1" type="ORF">E2C01_051738</name>
</gene>
<name>A0A5B7GCK9_PORTR</name>
<comment type="caution">
    <text evidence="1">The sequence shown here is derived from an EMBL/GenBank/DDBJ whole genome shotgun (WGS) entry which is preliminary data.</text>
</comment>
<dbReference type="AlphaFoldDB" id="A0A5B7GCK9"/>
<keyword evidence="2" id="KW-1185">Reference proteome</keyword>
<evidence type="ECO:0000313" key="2">
    <source>
        <dbReference type="Proteomes" id="UP000324222"/>
    </source>
</evidence>
<evidence type="ECO:0000313" key="1">
    <source>
        <dbReference type="EMBL" id="MPC57751.1"/>
    </source>
</evidence>
<dbReference type="Proteomes" id="UP000324222">
    <property type="component" value="Unassembled WGS sequence"/>
</dbReference>
<organism evidence="1 2">
    <name type="scientific">Portunus trituberculatus</name>
    <name type="common">Swimming crab</name>
    <name type="synonym">Neptunus trituberculatus</name>
    <dbReference type="NCBI Taxonomy" id="210409"/>
    <lineage>
        <taxon>Eukaryota</taxon>
        <taxon>Metazoa</taxon>
        <taxon>Ecdysozoa</taxon>
        <taxon>Arthropoda</taxon>
        <taxon>Crustacea</taxon>
        <taxon>Multicrustacea</taxon>
        <taxon>Malacostraca</taxon>
        <taxon>Eumalacostraca</taxon>
        <taxon>Eucarida</taxon>
        <taxon>Decapoda</taxon>
        <taxon>Pleocyemata</taxon>
        <taxon>Brachyura</taxon>
        <taxon>Eubrachyura</taxon>
        <taxon>Portunoidea</taxon>
        <taxon>Portunidae</taxon>
        <taxon>Portuninae</taxon>
        <taxon>Portunus</taxon>
    </lineage>
</organism>
<protein>
    <submittedName>
        <fullName evidence="1">Uncharacterized protein</fullName>
    </submittedName>
</protein>
<sequence>MDEARPTLSSYTPTCQCQAPNTMAEAFVSCLHGKEGTELQTQTLCTMYEYHSCWHSYLKEMPQM</sequence>